<reference evidence="1" key="1">
    <citation type="submission" date="2013-11" db="EMBL/GenBank/DDBJ databases">
        <title>Microbial diversity, functional groups and degradation webs in Northern and Southern Mediterranean and Red Sea marine crude oil polluted sites.</title>
        <authorList>
            <person name="Daffonchio D."/>
            <person name="Mapelli F."/>
            <person name="Ferrer M."/>
            <person name="Richter M."/>
            <person name="Cherif A."/>
            <person name="Malkawi H.I."/>
            <person name="Yakimov M.M."/>
            <person name="Abdel-Fattah Y.R."/>
            <person name="Blaghen M."/>
            <person name="Golyshin P.N."/>
            <person name="Kalogerakis N."/>
            <person name="Boon N."/>
            <person name="Magagnini M."/>
            <person name="Fava F."/>
        </authorList>
    </citation>
    <scope>NUCLEOTIDE SEQUENCE</scope>
</reference>
<protein>
    <submittedName>
        <fullName evidence="1">Uncharacterized protein</fullName>
    </submittedName>
</protein>
<sequence length="49" mass="5652">MWAIISVILKRATPLACQPFWPLMVIFRLKIKKRSKSGELTILLRPLSS</sequence>
<organism evidence="1">
    <name type="scientific">marine sediment metagenome</name>
    <dbReference type="NCBI Taxonomy" id="412755"/>
    <lineage>
        <taxon>unclassified sequences</taxon>
        <taxon>metagenomes</taxon>
        <taxon>ecological metagenomes</taxon>
    </lineage>
</organism>
<proteinExistence type="predicted"/>
<name>A0A1B6NW25_9ZZZZ</name>
<dbReference type="EMBL" id="AYSL01000477">
    <property type="protein sequence ID" value="KTF07548.1"/>
    <property type="molecule type" value="Genomic_DNA"/>
</dbReference>
<dbReference type="AlphaFoldDB" id="A0A1B6NW25"/>
<comment type="caution">
    <text evidence="1">The sequence shown here is derived from an EMBL/GenBank/DDBJ whole genome shotgun (WGS) entry which is preliminary data.</text>
</comment>
<gene>
    <name evidence="1" type="ORF">MGSAQ_000957</name>
</gene>
<evidence type="ECO:0000313" key="1">
    <source>
        <dbReference type="EMBL" id="KTF07548.1"/>
    </source>
</evidence>
<accession>A0A1B6NW25</accession>